<dbReference type="Proteomes" id="UP000299102">
    <property type="component" value="Unassembled WGS sequence"/>
</dbReference>
<dbReference type="EMBL" id="BGZK01000510">
    <property type="protein sequence ID" value="GBP47812.1"/>
    <property type="molecule type" value="Genomic_DNA"/>
</dbReference>
<evidence type="ECO:0000256" key="1">
    <source>
        <dbReference type="SAM" id="MobiDB-lite"/>
    </source>
</evidence>
<comment type="caution">
    <text evidence="2">The sequence shown here is derived from an EMBL/GenBank/DDBJ whole genome shotgun (WGS) entry which is preliminary data.</text>
</comment>
<keyword evidence="3" id="KW-1185">Reference proteome</keyword>
<reference evidence="2 3" key="1">
    <citation type="journal article" date="2019" name="Commun. Biol.">
        <title>The bagworm genome reveals a unique fibroin gene that provides high tensile strength.</title>
        <authorList>
            <person name="Kono N."/>
            <person name="Nakamura H."/>
            <person name="Ohtoshi R."/>
            <person name="Tomita M."/>
            <person name="Numata K."/>
            <person name="Arakawa K."/>
        </authorList>
    </citation>
    <scope>NUCLEOTIDE SEQUENCE [LARGE SCALE GENOMIC DNA]</scope>
</reference>
<protein>
    <submittedName>
        <fullName evidence="2">Uncharacterized protein</fullName>
    </submittedName>
</protein>
<dbReference type="AlphaFoldDB" id="A0A4C1WBF4"/>
<accession>A0A4C1WBF4</accession>
<evidence type="ECO:0000313" key="2">
    <source>
        <dbReference type="EMBL" id="GBP47812.1"/>
    </source>
</evidence>
<organism evidence="2 3">
    <name type="scientific">Eumeta variegata</name>
    <name type="common">Bagworm moth</name>
    <name type="synonym">Eumeta japonica</name>
    <dbReference type="NCBI Taxonomy" id="151549"/>
    <lineage>
        <taxon>Eukaryota</taxon>
        <taxon>Metazoa</taxon>
        <taxon>Ecdysozoa</taxon>
        <taxon>Arthropoda</taxon>
        <taxon>Hexapoda</taxon>
        <taxon>Insecta</taxon>
        <taxon>Pterygota</taxon>
        <taxon>Neoptera</taxon>
        <taxon>Endopterygota</taxon>
        <taxon>Lepidoptera</taxon>
        <taxon>Glossata</taxon>
        <taxon>Ditrysia</taxon>
        <taxon>Tineoidea</taxon>
        <taxon>Psychidae</taxon>
        <taxon>Oiketicinae</taxon>
        <taxon>Eumeta</taxon>
    </lineage>
</organism>
<proteinExistence type="predicted"/>
<feature type="region of interest" description="Disordered" evidence="1">
    <location>
        <begin position="13"/>
        <end position="42"/>
    </location>
</feature>
<sequence>MIPATKAAIKCIVGSETEKQRKSSSAKGNKSGNGSIDGTIGDSVLQSMSRNLCAKVSETATKPIAPSALLAKAVAIPIATETEIEPRNRNQYLY</sequence>
<gene>
    <name evidence="2" type="ORF">EVAR_79661_1</name>
</gene>
<evidence type="ECO:0000313" key="3">
    <source>
        <dbReference type="Proteomes" id="UP000299102"/>
    </source>
</evidence>
<name>A0A4C1WBF4_EUMVA</name>
<feature type="compositionally biased region" description="Low complexity" evidence="1">
    <location>
        <begin position="23"/>
        <end position="34"/>
    </location>
</feature>